<proteinExistence type="predicted"/>
<dbReference type="Proteomes" id="UP000002429">
    <property type="component" value="Chromosome"/>
</dbReference>
<organism evidence="1 2">
    <name type="scientific">Cupriavidus metallidurans (strain ATCC 43123 / DSM 2839 / NBRC 102507 / CH34)</name>
    <name type="common">Ralstonia metallidurans</name>
    <dbReference type="NCBI Taxonomy" id="266264"/>
    <lineage>
        <taxon>Bacteria</taxon>
        <taxon>Pseudomonadati</taxon>
        <taxon>Pseudomonadota</taxon>
        <taxon>Betaproteobacteria</taxon>
        <taxon>Burkholderiales</taxon>
        <taxon>Burkholderiaceae</taxon>
        <taxon>Cupriavidus</taxon>
    </lineage>
</organism>
<dbReference type="KEGG" id="rme:Rmet_6472"/>
<dbReference type="EMBL" id="CP000352">
    <property type="protein sequence ID" value="ADC45082.1"/>
    <property type="molecule type" value="Genomic_DNA"/>
</dbReference>
<evidence type="ECO:0000313" key="1">
    <source>
        <dbReference type="EMBL" id="ADC45082.1"/>
    </source>
</evidence>
<accession>D3DXR2</accession>
<sequence length="31" mass="3643">MSKLTRAFRESNRNFAVQKKKKLALLRALSH</sequence>
<dbReference type="AlphaFoldDB" id="D3DXR2"/>
<protein>
    <submittedName>
        <fullName evidence="1">Uncharacterized protein</fullName>
    </submittedName>
</protein>
<dbReference type="HOGENOM" id="CLU_3398082_0_0_4"/>
<name>D3DXR2_CUPMC</name>
<evidence type="ECO:0000313" key="2">
    <source>
        <dbReference type="Proteomes" id="UP000002429"/>
    </source>
</evidence>
<keyword evidence="2" id="KW-1185">Reference proteome</keyword>
<reference evidence="2" key="1">
    <citation type="journal article" date="2010" name="PLoS ONE">
        <title>The complete genome sequence of Cupriavidus metallidurans strain CH34, a master survivalist in harsh and anthropogenic environments.</title>
        <authorList>
            <person name="Janssen P.J."/>
            <person name="Van Houdt R."/>
            <person name="Moors H."/>
            <person name="Monsieurs P."/>
            <person name="Morin N."/>
            <person name="Michaux A."/>
            <person name="Benotmane M.A."/>
            <person name="Leys N."/>
            <person name="Vallaeys T."/>
            <person name="Lapidus A."/>
            <person name="Monchy S."/>
            <person name="Medigue C."/>
            <person name="Taghavi S."/>
            <person name="McCorkle S."/>
            <person name="Dunn J."/>
            <person name="van der Lelie D."/>
            <person name="Mergeay M."/>
        </authorList>
    </citation>
    <scope>NUCLEOTIDE SEQUENCE [LARGE SCALE GENOMIC DNA]</scope>
    <source>
        <strain evidence="2">ATCC 43123 / DSM 2839 / NBRC 102507 / CH34</strain>
    </source>
</reference>
<gene>
    <name evidence="1" type="ordered locus">Rmet_6472</name>
</gene>